<feature type="transmembrane region" description="Helical" evidence="5">
    <location>
        <begin position="107"/>
        <end position="123"/>
    </location>
</feature>
<dbReference type="Pfam" id="PF01124">
    <property type="entry name" value="MAPEG"/>
    <property type="match status" value="1"/>
</dbReference>
<protein>
    <submittedName>
        <fullName evidence="6">MAPEG superfamily protein</fullName>
    </submittedName>
</protein>
<dbReference type="EMBL" id="JALJXV010000008">
    <property type="protein sequence ID" value="MCP1676065.1"/>
    <property type="molecule type" value="Genomic_DNA"/>
</dbReference>
<name>A0AAE3G5A0_9GAMM</name>
<dbReference type="InterPro" id="IPR001129">
    <property type="entry name" value="Membr-assoc_MAPEG"/>
</dbReference>
<dbReference type="Gene3D" id="1.20.120.550">
    <property type="entry name" value="Membrane associated eicosanoid/glutathione metabolism-like domain"/>
    <property type="match status" value="1"/>
</dbReference>
<keyword evidence="4 5" id="KW-0472">Membrane</keyword>
<dbReference type="PANTHER" id="PTHR35371">
    <property type="entry name" value="INNER MEMBRANE PROTEIN"/>
    <property type="match status" value="1"/>
</dbReference>
<dbReference type="SUPFAM" id="SSF161084">
    <property type="entry name" value="MAPEG domain-like"/>
    <property type="match status" value="1"/>
</dbReference>
<dbReference type="InterPro" id="IPR023352">
    <property type="entry name" value="MAPEG-like_dom_sf"/>
</dbReference>
<keyword evidence="7" id="KW-1185">Reference proteome</keyword>
<comment type="subcellular location">
    <subcellularLocation>
        <location evidence="1">Membrane</location>
    </subcellularLocation>
</comment>
<evidence type="ECO:0000256" key="4">
    <source>
        <dbReference type="ARBA" id="ARBA00023136"/>
    </source>
</evidence>
<evidence type="ECO:0000256" key="2">
    <source>
        <dbReference type="ARBA" id="ARBA00022692"/>
    </source>
</evidence>
<dbReference type="AlphaFoldDB" id="A0AAE3G5A0"/>
<evidence type="ECO:0000256" key="1">
    <source>
        <dbReference type="ARBA" id="ARBA00004370"/>
    </source>
</evidence>
<evidence type="ECO:0000313" key="7">
    <source>
        <dbReference type="Proteomes" id="UP001205843"/>
    </source>
</evidence>
<feature type="transmembrane region" description="Helical" evidence="5">
    <location>
        <begin position="79"/>
        <end position="98"/>
    </location>
</feature>
<dbReference type="PANTHER" id="PTHR35371:SF1">
    <property type="entry name" value="BLR7753 PROTEIN"/>
    <property type="match status" value="1"/>
</dbReference>
<keyword evidence="3 5" id="KW-1133">Transmembrane helix</keyword>
<gene>
    <name evidence="6" type="ORF">J2T57_003224</name>
</gene>
<reference evidence="6" key="1">
    <citation type="submission" date="2022-03" db="EMBL/GenBank/DDBJ databases">
        <title>Genomic Encyclopedia of Type Strains, Phase III (KMG-III): the genomes of soil and plant-associated and newly described type strains.</title>
        <authorList>
            <person name="Whitman W."/>
        </authorList>
    </citation>
    <scope>NUCLEOTIDE SEQUENCE</scope>
    <source>
        <strain evidence="6">ANL 6-2</strain>
    </source>
</reference>
<comment type="caution">
    <text evidence="6">The sequence shown here is derived from an EMBL/GenBank/DDBJ whole genome shotgun (WGS) entry which is preliminary data.</text>
</comment>
<dbReference type="Proteomes" id="UP001205843">
    <property type="component" value="Unassembled WGS sequence"/>
</dbReference>
<dbReference type="GO" id="GO:0016020">
    <property type="term" value="C:membrane"/>
    <property type="evidence" value="ECO:0007669"/>
    <property type="project" value="UniProtKB-SubCell"/>
</dbReference>
<organism evidence="6 7">
    <name type="scientific">Natronocella acetinitrilica</name>
    <dbReference type="NCBI Taxonomy" id="414046"/>
    <lineage>
        <taxon>Bacteria</taxon>
        <taxon>Pseudomonadati</taxon>
        <taxon>Pseudomonadota</taxon>
        <taxon>Gammaproteobacteria</taxon>
        <taxon>Chromatiales</taxon>
        <taxon>Ectothiorhodospiraceae</taxon>
        <taxon>Natronocella</taxon>
    </lineage>
</organism>
<proteinExistence type="predicted"/>
<sequence>MTLAYWIVLVAAVMPVVFAGIAKAGGEAYDNRNPRDWLARQEGWRKRANAAQQNSVEAFAPFAAAVIIAHQLGAGQATINTLAVLFILCRVVYGALYIKDMHSLRSLAWLAGFGCVIALFIVSI</sequence>
<keyword evidence="2 5" id="KW-0812">Transmembrane</keyword>
<evidence type="ECO:0000313" key="6">
    <source>
        <dbReference type="EMBL" id="MCP1676065.1"/>
    </source>
</evidence>
<evidence type="ECO:0000256" key="3">
    <source>
        <dbReference type="ARBA" id="ARBA00022989"/>
    </source>
</evidence>
<evidence type="ECO:0000256" key="5">
    <source>
        <dbReference type="SAM" id="Phobius"/>
    </source>
</evidence>
<dbReference type="RefSeq" id="WP_253480706.1">
    <property type="nucleotide sequence ID" value="NZ_JALJXV010000008.1"/>
</dbReference>
<accession>A0AAE3G5A0</accession>